<keyword evidence="2" id="KW-1185">Reference proteome</keyword>
<dbReference type="InterPro" id="IPR036388">
    <property type="entry name" value="WH-like_DNA-bd_sf"/>
</dbReference>
<evidence type="ECO:0008006" key="3">
    <source>
        <dbReference type="Google" id="ProtNLM"/>
    </source>
</evidence>
<dbReference type="RefSeq" id="WP_104479811.1">
    <property type="nucleotide sequence ID" value="NZ_CP154825.1"/>
</dbReference>
<accession>A0A2S6GP93</accession>
<name>A0A2S6GP93_9PSEU</name>
<dbReference type="OrthoDB" id="3873397at2"/>
<dbReference type="EMBL" id="PTIX01000008">
    <property type="protein sequence ID" value="PPK67039.1"/>
    <property type="molecule type" value="Genomic_DNA"/>
</dbReference>
<dbReference type="Proteomes" id="UP000239203">
    <property type="component" value="Unassembled WGS sequence"/>
</dbReference>
<dbReference type="InterPro" id="IPR036390">
    <property type="entry name" value="WH_DNA-bd_sf"/>
</dbReference>
<proteinExistence type="predicted"/>
<dbReference type="AlphaFoldDB" id="A0A2S6GP93"/>
<gene>
    <name evidence="1" type="ORF">CLV40_10836</name>
</gene>
<reference evidence="1 2" key="1">
    <citation type="submission" date="2018-02" db="EMBL/GenBank/DDBJ databases">
        <title>Genomic Encyclopedia of Archaeal and Bacterial Type Strains, Phase II (KMG-II): from individual species to whole genera.</title>
        <authorList>
            <person name="Goeker M."/>
        </authorList>
    </citation>
    <scope>NUCLEOTIDE SEQUENCE [LARGE SCALE GENOMIC DNA]</scope>
    <source>
        <strain evidence="1 2">YU 961-1</strain>
    </source>
</reference>
<evidence type="ECO:0000313" key="2">
    <source>
        <dbReference type="Proteomes" id="UP000239203"/>
    </source>
</evidence>
<comment type="caution">
    <text evidence="1">The sequence shown here is derived from an EMBL/GenBank/DDBJ whole genome shotgun (WGS) entry which is preliminary data.</text>
</comment>
<organism evidence="1 2">
    <name type="scientific">Actinokineospora auranticolor</name>
    <dbReference type="NCBI Taxonomy" id="155976"/>
    <lineage>
        <taxon>Bacteria</taxon>
        <taxon>Bacillati</taxon>
        <taxon>Actinomycetota</taxon>
        <taxon>Actinomycetes</taxon>
        <taxon>Pseudonocardiales</taxon>
        <taxon>Pseudonocardiaceae</taxon>
        <taxon>Actinokineospora</taxon>
    </lineage>
</organism>
<sequence length="134" mass="14462">MTHPFNGLAIGDAAKATRALLDRLLDENATTFPEWVTLFYLAETDVPESELVTRLDARFKEGRGAEVVDSLTRAELITAGVSLTETGRARHQRISGGIDRIAERLYGDLPAADRETAGRLLALVTARAEAALAA</sequence>
<dbReference type="SUPFAM" id="SSF46785">
    <property type="entry name" value="Winged helix' DNA-binding domain"/>
    <property type="match status" value="1"/>
</dbReference>
<protein>
    <recommendedName>
        <fullName evidence="3">DNA-binding MarR family transcriptional regulator</fullName>
    </recommendedName>
</protein>
<dbReference type="Gene3D" id="1.10.10.10">
    <property type="entry name" value="Winged helix-like DNA-binding domain superfamily/Winged helix DNA-binding domain"/>
    <property type="match status" value="1"/>
</dbReference>
<evidence type="ECO:0000313" key="1">
    <source>
        <dbReference type="EMBL" id="PPK67039.1"/>
    </source>
</evidence>